<organism evidence="8 9">
    <name type="scientific">Speluncibacter jeojiensis</name>
    <dbReference type="NCBI Taxonomy" id="2710754"/>
    <lineage>
        <taxon>Bacteria</taxon>
        <taxon>Bacillati</taxon>
        <taxon>Actinomycetota</taxon>
        <taxon>Actinomycetes</taxon>
        <taxon>Mycobacteriales</taxon>
        <taxon>Speluncibacteraceae</taxon>
        <taxon>Speluncibacter</taxon>
    </lineage>
</organism>
<dbReference type="PANTHER" id="PTHR42718:SF9">
    <property type="entry name" value="MAJOR FACILITATOR SUPERFAMILY MULTIDRUG TRANSPORTER MFSC"/>
    <property type="match status" value="1"/>
</dbReference>
<keyword evidence="5 6" id="KW-0472">Membrane</keyword>
<comment type="subcellular location">
    <subcellularLocation>
        <location evidence="1">Cell membrane</location>
        <topology evidence="1">Multi-pass membrane protein</topology>
    </subcellularLocation>
</comment>
<dbReference type="InterPro" id="IPR020846">
    <property type="entry name" value="MFS_dom"/>
</dbReference>
<gene>
    <name evidence="8" type="ORF">NVS88_07460</name>
</gene>
<feature type="transmembrane region" description="Helical" evidence="6">
    <location>
        <begin position="350"/>
        <end position="370"/>
    </location>
</feature>
<keyword evidence="9" id="KW-1185">Reference proteome</keyword>
<dbReference type="GO" id="GO:0022857">
    <property type="term" value="F:transmembrane transporter activity"/>
    <property type="evidence" value="ECO:0007669"/>
    <property type="project" value="InterPro"/>
</dbReference>
<feature type="transmembrane region" description="Helical" evidence="6">
    <location>
        <begin position="114"/>
        <end position="136"/>
    </location>
</feature>
<feature type="transmembrane region" description="Helical" evidence="6">
    <location>
        <begin position="280"/>
        <end position="302"/>
    </location>
</feature>
<dbReference type="PROSITE" id="PS50850">
    <property type="entry name" value="MFS"/>
    <property type="match status" value="1"/>
</dbReference>
<dbReference type="Proteomes" id="UP001152755">
    <property type="component" value="Unassembled WGS sequence"/>
</dbReference>
<evidence type="ECO:0000256" key="3">
    <source>
        <dbReference type="ARBA" id="ARBA00022692"/>
    </source>
</evidence>
<comment type="caution">
    <text evidence="8">The sequence shown here is derived from an EMBL/GenBank/DDBJ whole genome shotgun (WGS) entry which is preliminary data.</text>
</comment>
<feature type="domain" description="Major facilitator superfamily (MFS) profile" evidence="7">
    <location>
        <begin position="25"/>
        <end position="475"/>
    </location>
</feature>
<evidence type="ECO:0000259" key="7">
    <source>
        <dbReference type="PROSITE" id="PS50850"/>
    </source>
</evidence>
<evidence type="ECO:0000256" key="1">
    <source>
        <dbReference type="ARBA" id="ARBA00004651"/>
    </source>
</evidence>
<dbReference type="InterPro" id="IPR011701">
    <property type="entry name" value="MFS"/>
</dbReference>
<feature type="transmembrane region" description="Helical" evidence="6">
    <location>
        <begin position="60"/>
        <end position="79"/>
    </location>
</feature>
<evidence type="ECO:0000256" key="5">
    <source>
        <dbReference type="ARBA" id="ARBA00023136"/>
    </source>
</evidence>
<feature type="transmembrane region" description="Helical" evidence="6">
    <location>
        <begin position="212"/>
        <end position="229"/>
    </location>
</feature>
<protein>
    <submittedName>
        <fullName evidence="8">MFS transporter</fullName>
    </submittedName>
</protein>
<dbReference type="Pfam" id="PF07690">
    <property type="entry name" value="MFS_1"/>
    <property type="match status" value="1"/>
</dbReference>
<dbReference type="GO" id="GO:0005886">
    <property type="term" value="C:plasma membrane"/>
    <property type="evidence" value="ECO:0007669"/>
    <property type="project" value="UniProtKB-SubCell"/>
</dbReference>
<dbReference type="EMBL" id="JANRHA010000004">
    <property type="protein sequence ID" value="MDG3014393.1"/>
    <property type="molecule type" value="Genomic_DNA"/>
</dbReference>
<proteinExistence type="predicted"/>
<evidence type="ECO:0000256" key="4">
    <source>
        <dbReference type="ARBA" id="ARBA00022989"/>
    </source>
</evidence>
<dbReference type="CDD" id="cd17504">
    <property type="entry name" value="MFS_MMR_MDR_like"/>
    <property type="match status" value="1"/>
</dbReference>
<keyword evidence="2" id="KW-0813">Transport</keyword>
<keyword evidence="4 6" id="KW-1133">Transmembrane helix</keyword>
<feature type="transmembrane region" description="Helical" evidence="6">
    <location>
        <begin position="322"/>
        <end position="343"/>
    </location>
</feature>
<feature type="transmembrane region" description="Helical" evidence="6">
    <location>
        <begin position="420"/>
        <end position="438"/>
    </location>
</feature>
<keyword evidence="3 6" id="KW-0812">Transmembrane</keyword>
<feature type="transmembrane region" description="Helical" evidence="6">
    <location>
        <begin position="181"/>
        <end position="200"/>
    </location>
</feature>
<dbReference type="RefSeq" id="WP_332519573.1">
    <property type="nucleotide sequence ID" value="NZ_JANRHA010000004.1"/>
</dbReference>
<feature type="transmembrane region" description="Helical" evidence="6">
    <location>
        <begin position="235"/>
        <end position="259"/>
    </location>
</feature>
<dbReference type="AlphaFoldDB" id="A0A9X4RDA0"/>
<evidence type="ECO:0000256" key="2">
    <source>
        <dbReference type="ARBA" id="ARBA00022448"/>
    </source>
</evidence>
<accession>A0A9X4RDA0</accession>
<evidence type="ECO:0000313" key="9">
    <source>
        <dbReference type="Proteomes" id="UP001152755"/>
    </source>
</evidence>
<dbReference type="Gene3D" id="1.20.1250.20">
    <property type="entry name" value="MFS general substrate transporter like domains"/>
    <property type="match status" value="2"/>
</dbReference>
<dbReference type="PANTHER" id="PTHR42718">
    <property type="entry name" value="MAJOR FACILITATOR SUPERFAMILY MULTIDRUG TRANSPORTER MFSC"/>
    <property type="match status" value="1"/>
</dbReference>
<reference evidence="8" key="1">
    <citation type="submission" date="2022-08" db="EMBL/GenBank/DDBJ databases">
        <title>Genome analysis of Corynebacteriales strain.</title>
        <authorList>
            <person name="Lee S.D."/>
        </authorList>
    </citation>
    <scope>NUCLEOTIDE SEQUENCE</scope>
    <source>
        <strain evidence="8">D3-21</strain>
    </source>
</reference>
<feature type="transmembrane region" description="Helical" evidence="6">
    <location>
        <begin position="91"/>
        <end position="108"/>
    </location>
</feature>
<dbReference type="InterPro" id="IPR036259">
    <property type="entry name" value="MFS_trans_sf"/>
</dbReference>
<dbReference type="SUPFAM" id="SSF103473">
    <property type="entry name" value="MFS general substrate transporter"/>
    <property type="match status" value="1"/>
</dbReference>
<feature type="transmembrane region" description="Helical" evidence="6">
    <location>
        <begin position="376"/>
        <end position="399"/>
    </location>
</feature>
<name>A0A9X4RDA0_9ACTN</name>
<sequence length="484" mass="49615">MSTTSTAAAPPIPPSTPAGRVSRWTLPTLAYAVLVVSALQTLVVPIVHDIGATLGSSPSAAGWVVTANLLAAAVMTPLLGRLGDVRGRRPVLIGILIAMVAGSVLAAATSSLVLLLVARVLQGASYGIFPLAIGVLRDELPARKLTAAMAVVSGCLAIGGGVGLVATGLLTVDHGDYHRVFWLSVVLSIIALVTTAVFVPRRRPTVEGSVDWLGGTVLGAALVLLLLPLSQGNDWGWGSAATLGCFAASALLFAAFVAVEKRVTDPLVSMRMMTHRPIAVTNIAGLFLGAAMFIGFLGATFLVETPPIVGYGFGATVLSASVVYLLPGSLSGILTAPIGGLLVTRFGGKFTLMVAMLCSAAGFGFLAGWHDHSWQVITAAVIVFTGVTFGYAAMPALLVEQVTPAETGIANSVNSIARSTGSSIASALVATVLTRNLIPGLPVPHEQQFVVVFLIGTAGCLLAALVVAFGLQRTDRGRAVVETR</sequence>
<feature type="transmembrane region" description="Helical" evidence="6">
    <location>
        <begin position="29"/>
        <end position="48"/>
    </location>
</feature>
<evidence type="ECO:0000313" key="8">
    <source>
        <dbReference type="EMBL" id="MDG3014393.1"/>
    </source>
</evidence>
<feature type="transmembrane region" description="Helical" evidence="6">
    <location>
        <begin position="148"/>
        <end position="169"/>
    </location>
</feature>
<evidence type="ECO:0000256" key="6">
    <source>
        <dbReference type="SAM" id="Phobius"/>
    </source>
</evidence>
<feature type="transmembrane region" description="Helical" evidence="6">
    <location>
        <begin position="450"/>
        <end position="471"/>
    </location>
</feature>